<dbReference type="InterPro" id="IPR004843">
    <property type="entry name" value="Calcineurin-like_PHP"/>
</dbReference>
<feature type="domain" description="Calcineurin-like phosphoesterase" evidence="1">
    <location>
        <begin position="31"/>
        <end position="157"/>
    </location>
</feature>
<dbReference type="AlphaFoldDB" id="A0A0F8XE11"/>
<name>A0A0F8XE11_9ZZZZ</name>
<dbReference type="EMBL" id="LAZR01059778">
    <property type="protein sequence ID" value="KKK67083.1"/>
    <property type="molecule type" value="Genomic_DNA"/>
</dbReference>
<dbReference type="SUPFAM" id="SSF56300">
    <property type="entry name" value="Metallo-dependent phosphatases"/>
    <property type="match status" value="1"/>
</dbReference>
<dbReference type="Pfam" id="PF00149">
    <property type="entry name" value="Metallophos"/>
    <property type="match status" value="1"/>
</dbReference>
<gene>
    <name evidence="2" type="ORF">LCGC14_2957630</name>
</gene>
<comment type="caution">
    <text evidence="2">The sequence shown here is derived from an EMBL/GenBank/DDBJ whole genome shotgun (WGS) entry which is preliminary data.</text>
</comment>
<dbReference type="Gene3D" id="3.60.21.10">
    <property type="match status" value="1"/>
</dbReference>
<evidence type="ECO:0000259" key="1">
    <source>
        <dbReference type="Pfam" id="PF00149"/>
    </source>
</evidence>
<dbReference type="InterPro" id="IPR050535">
    <property type="entry name" value="DNA_Repair-Maintenance_Comp"/>
</dbReference>
<protein>
    <recommendedName>
        <fullName evidence="1">Calcineurin-like phosphoesterase domain-containing protein</fullName>
    </recommendedName>
</protein>
<proteinExistence type="predicted"/>
<dbReference type="GO" id="GO:0016787">
    <property type="term" value="F:hydrolase activity"/>
    <property type="evidence" value="ECO:0007669"/>
    <property type="project" value="InterPro"/>
</dbReference>
<reference evidence="2" key="1">
    <citation type="journal article" date="2015" name="Nature">
        <title>Complex archaea that bridge the gap between prokaryotes and eukaryotes.</title>
        <authorList>
            <person name="Spang A."/>
            <person name="Saw J.H."/>
            <person name="Jorgensen S.L."/>
            <person name="Zaremba-Niedzwiedzka K."/>
            <person name="Martijn J."/>
            <person name="Lind A.E."/>
            <person name="van Eijk R."/>
            <person name="Schleper C."/>
            <person name="Guy L."/>
            <person name="Ettema T.J."/>
        </authorList>
    </citation>
    <scope>NUCLEOTIDE SEQUENCE</scope>
</reference>
<evidence type="ECO:0000313" key="2">
    <source>
        <dbReference type="EMBL" id="KKK67083.1"/>
    </source>
</evidence>
<accession>A0A0F8XE11</accession>
<dbReference type="InterPro" id="IPR029052">
    <property type="entry name" value="Metallo-depent_PP-like"/>
</dbReference>
<sequence>MLLGKQKSIIKKYLKSHVESNKHTLFGNTKMKILNLRDTHFRGKNSVHRIGDMYQDVLTKFDEILELSKSCDIVVHDGDVFDSPHVSNTVIDDVIDRIEDIGIHWHITPGNHDMGGANWEASKSSALAHTFRRSIYIHELKKILEFKKEKVVIYPYPYYFGVEEEIKKIGLKHKHSGYYTIASTHAFISIKPFLKQVLHVQAKNIKTNSNYSSWKNSRRL</sequence>
<organism evidence="2">
    <name type="scientific">marine sediment metagenome</name>
    <dbReference type="NCBI Taxonomy" id="412755"/>
    <lineage>
        <taxon>unclassified sequences</taxon>
        <taxon>metagenomes</taxon>
        <taxon>ecological metagenomes</taxon>
    </lineage>
</organism>
<dbReference type="PANTHER" id="PTHR30337">
    <property type="entry name" value="COMPONENT OF ATP-DEPENDENT DSDNA EXONUCLEASE"/>
    <property type="match status" value="1"/>
</dbReference>